<keyword evidence="3" id="KW-1185">Reference proteome</keyword>
<keyword evidence="1" id="KW-0732">Signal</keyword>
<evidence type="ECO:0000313" key="3">
    <source>
        <dbReference type="Proteomes" id="UP000321638"/>
    </source>
</evidence>
<dbReference type="InterPro" id="IPR003795">
    <property type="entry name" value="DUF192"/>
</dbReference>
<comment type="caution">
    <text evidence="2">The sequence shown here is derived from an EMBL/GenBank/DDBJ whole genome shotgun (WGS) entry which is preliminary data.</text>
</comment>
<dbReference type="RefSeq" id="WP_147850324.1">
    <property type="nucleotide sequence ID" value="NZ_VDUZ01000038.1"/>
</dbReference>
<dbReference type="OrthoDB" id="9808290at2"/>
<gene>
    <name evidence="2" type="ORF">FHP25_28165</name>
</gene>
<accession>A0A5C8PDN5</accession>
<reference evidence="2 3" key="1">
    <citation type="submission" date="2019-06" db="EMBL/GenBank/DDBJ databases">
        <title>New taxonomy in bacterial strain CC-CFT640, isolated from vineyard.</title>
        <authorList>
            <person name="Lin S.-Y."/>
            <person name="Tsai C.-F."/>
            <person name="Young C.-C."/>
        </authorList>
    </citation>
    <scope>NUCLEOTIDE SEQUENCE [LARGE SCALE GENOMIC DNA]</scope>
    <source>
        <strain evidence="2 3">CC-CFT640</strain>
    </source>
</reference>
<dbReference type="AlphaFoldDB" id="A0A5C8PDN5"/>
<dbReference type="InterPro" id="IPR038695">
    <property type="entry name" value="Saro_0823-like_sf"/>
</dbReference>
<evidence type="ECO:0000313" key="2">
    <source>
        <dbReference type="EMBL" id="TXL71916.1"/>
    </source>
</evidence>
<feature type="chain" id="PRO_5022757840" evidence="1">
    <location>
        <begin position="26"/>
        <end position="163"/>
    </location>
</feature>
<dbReference type="PANTHER" id="PTHR37953:SF1">
    <property type="entry name" value="UPF0127 PROTEIN MJ1496"/>
    <property type="match status" value="1"/>
</dbReference>
<evidence type="ECO:0000256" key="1">
    <source>
        <dbReference type="SAM" id="SignalP"/>
    </source>
</evidence>
<dbReference type="Pfam" id="PF02643">
    <property type="entry name" value="DUF192"/>
    <property type="match status" value="1"/>
</dbReference>
<dbReference type="Gene3D" id="2.60.120.1140">
    <property type="entry name" value="Protein of unknown function DUF192"/>
    <property type="match status" value="1"/>
</dbReference>
<dbReference type="PANTHER" id="PTHR37953">
    <property type="entry name" value="UPF0127 PROTEIN MJ1496"/>
    <property type="match status" value="1"/>
</dbReference>
<dbReference type="EMBL" id="VDUZ01000038">
    <property type="protein sequence ID" value="TXL71916.1"/>
    <property type="molecule type" value="Genomic_DNA"/>
</dbReference>
<dbReference type="Proteomes" id="UP000321638">
    <property type="component" value="Unassembled WGS sequence"/>
</dbReference>
<proteinExistence type="predicted"/>
<protein>
    <submittedName>
        <fullName evidence="2">DUF192 domain-containing protein</fullName>
    </submittedName>
</protein>
<feature type="signal peptide" evidence="1">
    <location>
        <begin position="1"/>
        <end position="25"/>
    </location>
</feature>
<organism evidence="2 3">
    <name type="scientific">Vineibacter terrae</name>
    <dbReference type="NCBI Taxonomy" id="2586908"/>
    <lineage>
        <taxon>Bacteria</taxon>
        <taxon>Pseudomonadati</taxon>
        <taxon>Pseudomonadota</taxon>
        <taxon>Alphaproteobacteria</taxon>
        <taxon>Hyphomicrobiales</taxon>
        <taxon>Vineibacter</taxon>
    </lineage>
</organism>
<name>A0A5C8PDN5_9HYPH</name>
<sequence length="163" mass="17514">MRRVAWVLAVLLAFGVAGTPAPAPAQSPPPPPAVSFEKSSLVIDTAAGEQKFDVELALTPEQQQRGLMFRQKLGVHEGMLFDFVATQKLSFWMANTLIPLDMLFIDADGTIARIHANAEPLSTRTIDSGSPVRAVLEINGGAARMLGIKPGDKVRHAIFGNAR</sequence>